<dbReference type="AlphaFoldDB" id="K9WF24"/>
<keyword evidence="5" id="KW-1015">Disulfide bond</keyword>
<dbReference type="InterPro" id="IPR036922">
    <property type="entry name" value="Rieske_2Fe-2S_sf"/>
</dbReference>
<dbReference type="GO" id="GO:0046872">
    <property type="term" value="F:metal ion binding"/>
    <property type="evidence" value="ECO:0007669"/>
    <property type="project" value="UniProtKB-KW"/>
</dbReference>
<keyword evidence="3" id="KW-0408">Iron</keyword>
<feature type="transmembrane region" description="Helical" evidence="7">
    <location>
        <begin position="6"/>
        <end position="30"/>
    </location>
</feature>
<dbReference type="PRINTS" id="PR00162">
    <property type="entry name" value="RIESKE"/>
</dbReference>
<sequence length="147" mass="16264">MNRRNFIVLFGVSWFVSYFSVVFTNTTYAIQPKTKPKLKQSSTSENWFDVGTVEELDKTGQMLKEKSPFGSILVIGTSKSENLIAVNPTCTHLGCTVEWLSDEKIFLCPCHASEFGGDGKVQNGPATKPLSTYVTKIEGDSVMVKRA</sequence>
<dbReference type="PROSITE" id="PS51296">
    <property type="entry name" value="RIESKE"/>
    <property type="match status" value="1"/>
</dbReference>
<evidence type="ECO:0000259" key="8">
    <source>
        <dbReference type="PROSITE" id="PS51296"/>
    </source>
</evidence>
<proteinExistence type="predicted"/>
<dbReference type="SUPFAM" id="SSF50022">
    <property type="entry name" value="ISP domain"/>
    <property type="match status" value="1"/>
</dbReference>
<dbReference type="GO" id="GO:0016020">
    <property type="term" value="C:membrane"/>
    <property type="evidence" value="ECO:0007669"/>
    <property type="project" value="InterPro"/>
</dbReference>
<dbReference type="RefSeq" id="WP_015182966.1">
    <property type="nucleotide sequence ID" value="NC_019738.1"/>
</dbReference>
<evidence type="ECO:0000256" key="4">
    <source>
        <dbReference type="ARBA" id="ARBA00023014"/>
    </source>
</evidence>
<dbReference type="OrthoDB" id="9767869at2"/>
<accession>K9WF24</accession>
<dbReference type="InterPro" id="IPR005805">
    <property type="entry name" value="Rieske_Fe-S_prot_C"/>
</dbReference>
<protein>
    <submittedName>
        <fullName evidence="9">Rieske Fe-S protein</fullName>
    </submittedName>
</protein>
<reference evidence="9 10" key="1">
    <citation type="submission" date="2012-06" db="EMBL/GenBank/DDBJ databases">
        <title>Finished chromosome of genome of Microcoleus sp. PCC 7113.</title>
        <authorList>
            <consortium name="US DOE Joint Genome Institute"/>
            <person name="Gugger M."/>
            <person name="Coursin T."/>
            <person name="Rippka R."/>
            <person name="Tandeau De Marsac N."/>
            <person name="Huntemann M."/>
            <person name="Wei C.-L."/>
            <person name="Han J."/>
            <person name="Detter J.C."/>
            <person name="Han C."/>
            <person name="Tapia R."/>
            <person name="Chen A."/>
            <person name="Kyrpides N."/>
            <person name="Mavromatis K."/>
            <person name="Markowitz V."/>
            <person name="Szeto E."/>
            <person name="Ivanova N."/>
            <person name="Pagani I."/>
            <person name="Pati A."/>
            <person name="Goodwin L."/>
            <person name="Nordberg H.P."/>
            <person name="Cantor M.N."/>
            <person name="Hua S.X."/>
            <person name="Woyke T."/>
            <person name="Kerfeld C.A."/>
        </authorList>
    </citation>
    <scope>NUCLEOTIDE SEQUENCE [LARGE SCALE GENOMIC DNA]</scope>
    <source>
        <strain evidence="9 10">PCC 7113</strain>
    </source>
</reference>
<dbReference type="eggNOG" id="COG0723">
    <property type="taxonomic scope" value="Bacteria"/>
</dbReference>
<organism evidence="9 10">
    <name type="scientific">Allocoleopsis franciscana PCC 7113</name>
    <dbReference type="NCBI Taxonomy" id="1173027"/>
    <lineage>
        <taxon>Bacteria</taxon>
        <taxon>Bacillati</taxon>
        <taxon>Cyanobacteriota</taxon>
        <taxon>Cyanophyceae</taxon>
        <taxon>Coleofasciculales</taxon>
        <taxon>Coleofasciculaceae</taxon>
        <taxon>Allocoleopsis</taxon>
        <taxon>Allocoleopsis franciscana</taxon>
    </lineage>
</organism>
<evidence type="ECO:0000256" key="3">
    <source>
        <dbReference type="ARBA" id="ARBA00023004"/>
    </source>
</evidence>
<dbReference type="Proteomes" id="UP000010471">
    <property type="component" value="Chromosome"/>
</dbReference>
<comment type="cofactor">
    <cofactor evidence="6">
        <name>[2Fe-2S] cluster</name>
        <dbReference type="ChEBI" id="CHEBI:190135"/>
    </cofactor>
</comment>
<dbReference type="Pfam" id="PF00355">
    <property type="entry name" value="Rieske"/>
    <property type="match status" value="1"/>
</dbReference>
<dbReference type="GO" id="GO:0004497">
    <property type="term" value="F:monooxygenase activity"/>
    <property type="evidence" value="ECO:0007669"/>
    <property type="project" value="UniProtKB-ARBA"/>
</dbReference>
<keyword evidence="10" id="KW-1185">Reference proteome</keyword>
<keyword evidence="7" id="KW-0472">Membrane</keyword>
<gene>
    <name evidence="9" type="ORF">Mic7113_3059</name>
</gene>
<keyword evidence="2" id="KW-0479">Metal-binding</keyword>
<evidence type="ECO:0000256" key="7">
    <source>
        <dbReference type="SAM" id="Phobius"/>
    </source>
</evidence>
<feature type="domain" description="Rieske" evidence="8">
    <location>
        <begin position="47"/>
        <end position="144"/>
    </location>
</feature>
<keyword evidence="7" id="KW-1133">Transmembrane helix</keyword>
<dbReference type="InterPro" id="IPR014349">
    <property type="entry name" value="Rieske_Fe-S_prot"/>
</dbReference>
<dbReference type="GO" id="GO:0051537">
    <property type="term" value="F:2 iron, 2 sulfur cluster binding"/>
    <property type="evidence" value="ECO:0007669"/>
    <property type="project" value="UniProtKB-KW"/>
</dbReference>
<name>K9WF24_9CYAN</name>
<evidence type="ECO:0000313" key="9">
    <source>
        <dbReference type="EMBL" id="AFZ18818.1"/>
    </source>
</evidence>
<keyword evidence="1" id="KW-0001">2Fe-2S</keyword>
<evidence type="ECO:0000256" key="5">
    <source>
        <dbReference type="ARBA" id="ARBA00023157"/>
    </source>
</evidence>
<dbReference type="InterPro" id="IPR017941">
    <property type="entry name" value="Rieske_2Fe-2S"/>
</dbReference>
<evidence type="ECO:0000256" key="1">
    <source>
        <dbReference type="ARBA" id="ARBA00022714"/>
    </source>
</evidence>
<evidence type="ECO:0000256" key="6">
    <source>
        <dbReference type="ARBA" id="ARBA00034078"/>
    </source>
</evidence>
<evidence type="ECO:0000256" key="2">
    <source>
        <dbReference type="ARBA" id="ARBA00022723"/>
    </source>
</evidence>
<dbReference type="KEGG" id="mic:Mic7113_3059"/>
<keyword evidence="4" id="KW-0411">Iron-sulfur</keyword>
<dbReference type="EMBL" id="CP003630">
    <property type="protein sequence ID" value="AFZ18818.1"/>
    <property type="molecule type" value="Genomic_DNA"/>
</dbReference>
<dbReference type="HOGENOM" id="CLU_055690_1_1_3"/>
<evidence type="ECO:0000313" key="10">
    <source>
        <dbReference type="Proteomes" id="UP000010471"/>
    </source>
</evidence>
<keyword evidence="7" id="KW-0812">Transmembrane</keyword>
<dbReference type="STRING" id="1173027.Mic7113_3059"/>
<dbReference type="PANTHER" id="PTHR10134">
    <property type="entry name" value="CYTOCHROME B-C1 COMPLEX SUBUNIT RIESKE, MITOCHONDRIAL"/>
    <property type="match status" value="1"/>
</dbReference>
<dbReference type="GO" id="GO:0016705">
    <property type="term" value="F:oxidoreductase activity, acting on paired donors, with incorporation or reduction of molecular oxygen"/>
    <property type="evidence" value="ECO:0007669"/>
    <property type="project" value="UniProtKB-ARBA"/>
</dbReference>
<dbReference type="Gene3D" id="2.102.10.10">
    <property type="entry name" value="Rieske [2Fe-2S] iron-sulphur domain"/>
    <property type="match status" value="1"/>
</dbReference>